<evidence type="ECO:0000313" key="1">
    <source>
        <dbReference type="EMBL" id="EEU39028.1"/>
    </source>
</evidence>
<dbReference type="AlphaFoldDB" id="C7Z8T6"/>
<dbReference type="EMBL" id="GG698912">
    <property type="protein sequence ID" value="EEU39028.1"/>
    <property type="molecule type" value="Genomic_DNA"/>
</dbReference>
<dbReference type="HOGENOM" id="CLU_1713771_0_0_1"/>
<sequence length="153" mass="17626">MASTMEDSEVAHFDIIWWDLLPYMGIWMPNTVAVFENFENANFFGRFNTWHSAKEIREAIEVTPSVDHSFCLFLDSTILVFSATREDHFRHMNQVGFMLQDLFMGHDRLNCVCFAPTTIRAGCTIEPLGRAFIVIDVGAYIRSNGLRYTSEEN</sequence>
<dbReference type="KEGG" id="nhe:NECHADRAFT_81624"/>
<dbReference type="InParanoid" id="C7Z8T6"/>
<evidence type="ECO:0000313" key="2">
    <source>
        <dbReference type="Proteomes" id="UP000005206"/>
    </source>
</evidence>
<protein>
    <submittedName>
        <fullName evidence="1">Uncharacterized protein</fullName>
    </submittedName>
</protein>
<organism evidence="1 2">
    <name type="scientific">Fusarium vanettenii (strain ATCC MYA-4622 / CBS 123669 / FGSC 9596 / NRRL 45880 / 77-13-4)</name>
    <name type="common">Fusarium solani subsp. pisi</name>
    <dbReference type="NCBI Taxonomy" id="660122"/>
    <lineage>
        <taxon>Eukaryota</taxon>
        <taxon>Fungi</taxon>
        <taxon>Dikarya</taxon>
        <taxon>Ascomycota</taxon>
        <taxon>Pezizomycotina</taxon>
        <taxon>Sordariomycetes</taxon>
        <taxon>Hypocreomycetidae</taxon>
        <taxon>Hypocreales</taxon>
        <taxon>Nectriaceae</taxon>
        <taxon>Fusarium</taxon>
        <taxon>Fusarium solani species complex</taxon>
        <taxon>Fusarium vanettenii</taxon>
    </lineage>
</organism>
<proteinExistence type="predicted"/>
<dbReference type="RefSeq" id="XP_003044741.1">
    <property type="nucleotide sequence ID" value="XM_003044695.1"/>
</dbReference>
<dbReference type="Proteomes" id="UP000005206">
    <property type="component" value="Chromosome 6"/>
</dbReference>
<reference evidence="1 2" key="1">
    <citation type="journal article" date="2009" name="PLoS Genet.">
        <title>The genome of Nectria haematococca: contribution of supernumerary chromosomes to gene expansion.</title>
        <authorList>
            <person name="Coleman J.J."/>
            <person name="Rounsley S.D."/>
            <person name="Rodriguez-Carres M."/>
            <person name="Kuo A."/>
            <person name="Wasmann C.C."/>
            <person name="Grimwood J."/>
            <person name="Schmutz J."/>
            <person name="Taga M."/>
            <person name="White G.J."/>
            <person name="Zhou S."/>
            <person name="Schwartz D.C."/>
            <person name="Freitag M."/>
            <person name="Ma L.J."/>
            <person name="Danchin E.G."/>
            <person name="Henrissat B."/>
            <person name="Coutinho P.M."/>
            <person name="Nelson D.R."/>
            <person name="Straney D."/>
            <person name="Napoli C.A."/>
            <person name="Barker B.M."/>
            <person name="Gribskov M."/>
            <person name="Rep M."/>
            <person name="Kroken S."/>
            <person name="Molnar I."/>
            <person name="Rensing C."/>
            <person name="Kennell J.C."/>
            <person name="Zamora J."/>
            <person name="Farman M.L."/>
            <person name="Selker E.U."/>
            <person name="Salamov A."/>
            <person name="Shapiro H."/>
            <person name="Pangilinan J."/>
            <person name="Lindquist E."/>
            <person name="Lamers C."/>
            <person name="Grigoriev I.V."/>
            <person name="Geiser D.M."/>
            <person name="Covert S.F."/>
            <person name="Temporini E."/>
            <person name="Vanetten H.D."/>
        </authorList>
    </citation>
    <scope>NUCLEOTIDE SEQUENCE [LARGE SCALE GENOMIC DNA]</scope>
    <source>
        <strain evidence="2">ATCC MYA-4622 / CBS 123669 / FGSC 9596 / NRRL 45880 / 77-13-4</strain>
    </source>
</reference>
<keyword evidence="2" id="KW-1185">Reference proteome</keyword>
<dbReference type="VEuPathDB" id="FungiDB:NECHADRAFT_81624"/>
<dbReference type="OrthoDB" id="5280080at2759"/>
<gene>
    <name evidence="1" type="ORF">NECHADRAFT_81624</name>
</gene>
<name>C7Z8T6_FUSV7</name>
<accession>C7Z8T6</accession>
<dbReference type="GeneID" id="9673651"/>